<dbReference type="GO" id="GO:0006950">
    <property type="term" value="P:response to stress"/>
    <property type="evidence" value="ECO:0007669"/>
    <property type="project" value="TreeGrafter"/>
</dbReference>
<dbReference type="SUPFAM" id="SSF46785">
    <property type="entry name" value="Winged helix' DNA-binding domain"/>
    <property type="match status" value="1"/>
</dbReference>
<dbReference type="Proteomes" id="UP000217103">
    <property type="component" value="Unassembled WGS sequence"/>
</dbReference>
<dbReference type="Gene3D" id="1.10.10.10">
    <property type="entry name" value="Winged helix-like DNA-binding domain superfamily/Winged helix DNA-binding domain"/>
    <property type="match status" value="1"/>
</dbReference>
<evidence type="ECO:0000259" key="1">
    <source>
        <dbReference type="PROSITE" id="PS50995"/>
    </source>
</evidence>
<accession>A0A1H1HBI7</accession>
<feature type="domain" description="HTH marR-type" evidence="1">
    <location>
        <begin position="6"/>
        <end position="138"/>
    </location>
</feature>
<dbReference type="Pfam" id="PF12802">
    <property type="entry name" value="MarR_2"/>
    <property type="match status" value="1"/>
</dbReference>
<reference evidence="2 3" key="1">
    <citation type="submission" date="2016-10" db="EMBL/GenBank/DDBJ databases">
        <authorList>
            <person name="de Groot N.N."/>
        </authorList>
    </citation>
    <scope>NUCLEOTIDE SEQUENCE [LARGE SCALE GENOMIC DNA]</scope>
    <source>
        <strain evidence="2 3">DSM 43794</strain>
    </source>
</reference>
<protein>
    <submittedName>
        <fullName evidence="2">DNA-binding transcriptional regulator, MarR family</fullName>
    </submittedName>
</protein>
<dbReference type="InterPro" id="IPR036390">
    <property type="entry name" value="WH_DNA-bd_sf"/>
</dbReference>
<dbReference type="GO" id="GO:0003700">
    <property type="term" value="F:DNA-binding transcription factor activity"/>
    <property type="evidence" value="ECO:0007669"/>
    <property type="project" value="InterPro"/>
</dbReference>
<proteinExistence type="predicted"/>
<dbReference type="SMART" id="SM00347">
    <property type="entry name" value="HTH_MARR"/>
    <property type="match status" value="1"/>
</dbReference>
<dbReference type="OrthoDB" id="4462574at2"/>
<keyword evidence="2" id="KW-0238">DNA-binding</keyword>
<dbReference type="InterPro" id="IPR000835">
    <property type="entry name" value="HTH_MarR-typ"/>
</dbReference>
<dbReference type="InterPro" id="IPR039422">
    <property type="entry name" value="MarR/SlyA-like"/>
</dbReference>
<dbReference type="PANTHER" id="PTHR33164:SF89">
    <property type="entry name" value="MARR FAMILY REGULATORY PROTEIN"/>
    <property type="match status" value="1"/>
</dbReference>
<gene>
    <name evidence="2" type="ORF">SAMN04489764_4247</name>
</gene>
<dbReference type="PRINTS" id="PR00598">
    <property type="entry name" value="HTHMARR"/>
</dbReference>
<name>A0A1H1HBI7_9ACTN</name>
<dbReference type="AlphaFoldDB" id="A0A1H1HBI7"/>
<dbReference type="InterPro" id="IPR036388">
    <property type="entry name" value="WH-like_DNA-bd_sf"/>
</dbReference>
<organism evidence="2 3">
    <name type="scientific">Thermostaphylospora chromogena</name>
    <dbReference type="NCBI Taxonomy" id="35622"/>
    <lineage>
        <taxon>Bacteria</taxon>
        <taxon>Bacillati</taxon>
        <taxon>Actinomycetota</taxon>
        <taxon>Actinomycetes</taxon>
        <taxon>Streptosporangiales</taxon>
        <taxon>Thermomonosporaceae</taxon>
        <taxon>Thermostaphylospora</taxon>
    </lineage>
</organism>
<dbReference type="PANTHER" id="PTHR33164">
    <property type="entry name" value="TRANSCRIPTIONAL REGULATOR, MARR FAMILY"/>
    <property type="match status" value="1"/>
</dbReference>
<dbReference type="PROSITE" id="PS50995">
    <property type="entry name" value="HTH_MARR_2"/>
    <property type="match status" value="1"/>
</dbReference>
<dbReference type="EMBL" id="FNKK01000002">
    <property type="protein sequence ID" value="SDR22780.1"/>
    <property type="molecule type" value="Genomic_DNA"/>
</dbReference>
<dbReference type="STRING" id="35622.SAMN04489764_4247"/>
<dbReference type="RefSeq" id="WP_093261319.1">
    <property type="nucleotide sequence ID" value="NZ_FNKK01000002.1"/>
</dbReference>
<evidence type="ECO:0000313" key="2">
    <source>
        <dbReference type="EMBL" id="SDR22780.1"/>
    </source>
</evidence>
<keyword evidence="3" id="KW-1185">Reference proteome</keyword>
<sequence>MNTRRPRRIAFLLSQLGSDASAAFERALAPLGITPSEAGLLRLIGRNPGISQKAVSEHLGVGPSRVVAVLDRLERQGHVERRRSTTDRRSHEIHLTASGERLLAALRPVAESHEAAFTQGLAEDDLDRLAAYLEAIAASRGLSRDVHRDTGR</sequence>
<evidence type="ECO:0000313" key="3">
    <source>
        <dbReference type="Proteomes" id="UP000217103"/>
    </source>
</evidence>
<dbReference type="GO" id="GO:0003677">
    <property type="term" value="F:DNA binding"/>
    <property type="evidence" value="ECO:0007669"/>
    <property type="project" value="UniProtKB-KW"/>
</dbReference>